<accession>A0AAU9TB76</accession>
<keyword evidence="13" id="KW-1185">Reference proteome</keyword>
<feature type="non-terminal residue" evidence="12">
    <location>
        <position position="1"/>
    </location>
</feature>
<dbReference type="GO" id="GO:0005886">
    <property type="term" value="C:plasma membrane"/>
    <property type="evidence" value="ECO:0007669"/>
    <property type="project" value="UniProtKB-SubCell"/>
</dbReference>
<keyword evidence="6" id="KW-0472">Membrane</keyword>
<evidence type="ECO:0000256" key="1">
    <source>
        <dbReference type="ARBA" id="ARBA00004609"/>
    </source>
</evidence>
<feature type="chain" id="PRO_5043549712" description="Bifunctional inhibitor/plant lipid transfer protein/seed storage helical domain-containing protein" evidence="10">
    <location>
        <begin position="25"/>
        <end position="159"/>
    </location>
</feature>
<evidence type="ECO:0000256" key="2">
    <source>
        <dbReference type="ARBA" id="ARBA00009748"/>
    </source>
</evidence>
<dbReference type="SUPFAM" id="SSF47699">
    <property type="entry name" value="Bifunctional inhibitor/lipid-transfer protein/seed storage 2S albumin"/>
    <property type="match status" value="1"/>
</dbReference>
<dbReference type="Pfam" id="PF14368">
    <property type="entry name" value="LTP_2"/>
    <property type="match status" value="1"/>
</dbReference>
<evidence type="ECO:0000256" key="6">
    <source>
        <dbReference type="ARBA" id="ARBA00023136"/>
    </source>
</evidence>
<evidence type="ECO:0000256" key="5">
    <source>
        <dbReference type="ARBA" id="ARBA00022729"/>
    </source>
</evidence>
<comment type="similarity">
    <text evidence="2">Belongs to the plant LTP family.</text>
</comment>
<keyword evidence="7" id="KW-1015">Disulfide bond</keyword>
<evidence type="ECO:0000256" key="7">
    <source>
        <dbReference type="ARBA" id="ARBA00023157"/>
    </source>
</evidence>
<evidence type="ECO:0000256" key="10">
    <source>
        <dbReference type="SAM" id="SignalP"/>
    </source>
</evidence>
<keyword evidence="9" id="KW-0449">Lipoprotein</keyword>
<gene>
    <name evidence="12" type="ORF">TAV2_LOCUS25595</name>
</gene>
<keyword evidence="4" id="KW-0336">GPI-anchor</keyword>
<dbReference type="PANTHER" id="PTHR33044">
    <property type="entry name" value="BIFUNCTIONAL INHIBITOR/LIPID-TRANSFER PROTEIN/SEED STORAGE 2S ALBUMIN SUPERFAMILY PROTEIN-RELATED"/>
    <property type="match status" value="1"/>
</dbReference>
<evidence type="ECO:0000313" key="12">
    <source>
        <dbReference type="EMBL" id="CAH2080228.1"/>
    </source>
</evidence>
<comment type="subcellular location">
    <subcellularLocation>
        <location evidence="1">Cell membrane</location>
        <topology evidence="1">Lipid-anchor</topology>
        <topology evidence="1">GPI-anchor</topology>
    </subcellularLocation>
</comment>
<sequence>MEMICKLFAVVFLSVVLYSIQAKAQGGDGEVMSCLQKLTPCQPYIHTLNPPPPPSCCGPVKEIVEKEAPSKKKIKTKNTTCLCTLLDNPAILQQRNITKDNVLDLSKACSVNPDVSKCTIIASSSPLRTASPGSASAGGSSVQAVSFIGLVFASAFASL</sequence>
<organism evidence="12 13">
    <name type="scientific">Thlaspi arvense</name>
    <name type="common">Field penny-cress</name>
    <dbReference type="NCBI Taxonomy" id="13288"/>
    <lineage>
        <taxon>Eukaryota</taxon>
        <taxon>Viridiplantae</taxon>
        <taxon>Streptophyta</taxon>
        <taxon>Embryophyta</taxon>
        <taxon>Tracheophyta</taxon>
        <taxon>Spermatophyta</taxon>
        <taxon>Magnoliopsida</taxon>
        <taxon>eudicotyledons</taxon>
        <taxon>Gunneridae</taxon>
        <taxon>Pentapetalae</taxon>
        <taxon>rosids</taxon>
        <taxon>malvids</taxon>
        <taxon>Brassicales</taxon>
        <taxon>Brassicaceae</taxon>
        <taxon>Thlaspideae</taxon>
        <taxon>Thlaspi</taxon>
    </lineage>
</organism>
<dbReference type="AlphaFoldDB" id="A0AAU9TB76"/>
<dbReference type="EMBL" id="OU466863">
    <property type="protein sequence ID" value="CAH2080228.1"/>
    <property type="molecule type" value="Genomic_DNA"/>
</dbReference>
<dbReference type="CDD" id="cd00010">
    <property type="entry name" value="AAI_LTSS"/>
    <property type="match status" value="1"/>
</dbReference>
<evidence type="ECO:0000256" key="3">
    <source>
        <dbReference type="ARBA" id="ARBA00022475"/>
    </source>
</evidence>
<evidence type="ECO:0000259" key="11">
    <source>
        <dbReference type="Pfam" id="PF14368"/>
    </source>
</evidence>
<feature type="domain" description="Bifunctional inhibitor/plant lipid transfer protein/seed storage helical" evidence="11">
    <location>
        <begin position="16"/>
        <end position="118"/>
    </location>
</feature>
<evidence type="ECO:0000256" key="4">
    <source>
        <dbReference type="ARBA" id="ARBA00022622"/>
    </source>
</evidence>
<name>A0AAU9TB76_THLAR</name>
<dbReference type="InterPro" id="IPR043325">
    <property type="entry name" value="LTSS"/>
</dbReference>
<keyword evidence="5 10" id="KW-0732">Signal</keyword>
<dbReference type="InterPro" id="IPR016140">
    <property type="entry name" value="Bifunc_inhib/LTP/seed_store"/>
</dbReference>
<evidence type="ECO:0000256" key="9">
    <source>
        <dbReference type="ARBA" id="ARBA00023288"/>
    </source>
</evidence>
<dbReference type="Proteomes" id="UP000836841">
    <property type="component" value="Chromosome 7"/>
</dbReference>
<evidence type="ECO:0000256" key="8">
    <source>
        <dbReference type="ARBA" id="ARBA00023180"/>
    </source>
</evidence>
<protein>
    <recommendedName>
        <fullName evidence="11">Bifunctional inhibitor/plant lipid transfer protein/seed storage helical domain-containing protein</fullName>
    </recommendedName>
</protein>
<keyword evidence="3" id="KW-1003">Cell membrane</keyword>
<evidence type="ECO:0000313" key="13">
    <source>
        <dbReference type="Proteomes" id="UP000836841"/>
    </source>
</evidence>
<dbReference type="GO" id="GO:0098552">
    <property type="term" value="C:side of membrane"/>
    <property type="evidence" value="ECO:0007669"/>
    <property type="project" value="UniProtKB-KW"/>
</dbReference>
<dbReference type="Gene3D" id="1.10.110.10">
    <property type="entry name" value="Plant lipid-transfer and hydrophobic proteins"/>
    <property type="match status" value="1"/>
</dbReference>
<dbReference type="InterPro" id="IPR036312">
    <property type="entry name" value="Bifun_inhib/LTP/seed_sf"/>
</dbReference>
<feature type="signal peptide" evidence="10">
    <location>
        <begin position="1"/>
        <end position="24"/>
    </location>
</feature>
<reference evidence="12 13" key="1">
    <citation type="submission" date="2022-03" db="EMBL/GenBank/DDBJ databases">
        <authorList>
            <person name="Nunn A."/>
            <person name="Chopra R."/>
            <person name="Nunn A."/>
            <person name="Contreras Garrido A."/>
        </authorList>
    </citation>
    <scope>NUCLEOTIDE SEQUENCE [LARGE SCALE GENOMIC DNA]</scope>
</reference>
<proteinExistence type="inferred from homology"/>
<keyword evidence="8" id="KW-0325">Glycoprotein</keyword>